<accession>A0A7C2VBM0</accession>
<comment type="catalytic activity">
    <reaction evidence="3">
        <text>2-C-methyl-D-erythritol 4-phosphate + CTP + H(+) = 4-CDP-2-C-methyl-D-erythritol + diphosphate</text>
        <dbReference type="Rhea" id="RHEA:13429"/>
        <dbReference type="ChEBI" id="CHEBI:15378"/>
        <dbReference type="ChEBI" id="CHEBI:33019"/>
        <dbReference type="ChEBI" id="CHEBI:37563"/>
        <dbReference type="ChEBI" id="CHEBI:57823"/>
        <dbReference type="ChEBI" id="CHEBI:58262"/>
        <dbReference type="EC" id="2.7.7.60"/>
    </reaction>
</comment>
<dbReference type="InterPro" id="IPR001228">
    <property type="entry name" value="IspD"/>
</dbReference>
<dbReference type="HAMAP" id="MF_00108">
    <property type="entry name" value="IspD"/>
    <property type="match status" value="1"/>
</dbReference>
<dbReference type="SUPFAM" id="SSF53448">
    <property type="entry name" value="Nucleotide-diphospho-sugar transferases"/>
    <property type="match status" value="1"/>
</dbReference>
<evidence type="ECO:0000313" key="4">
    <source>
        <dbReference type="EMBL" id="HEW46819.1"/>
    </source>
</evidence>
<comment type="function">
    <text evidence="3">Catalyzes the formation of 4-diphosphocytidyl-2-C-methyl-D-erythritol from CTP and 2-C-methyl-D-erythritol 4-phosphate (MEP).</text>
</comment>
<gene>
    <name evidence="3 4" type="primary">ispD</name>
    <name evidence="4" type="ORF">ENO47_09230</name>
</gene>
<keyword evidence="1 3" id="KW-0808">Transferase</keyword>
<proteinExistence type="inferred from homology"/>
<protein>
    <recommendedName>
        <fullName evidence="3">2-C-methyl-D-erythritol 4-phosphate cytidylyltransferase</fullName>
        <ecNumber evidence="3">2.7.7.60</ecNumber>
    </recommendedName>
    <alternativeName>
        <fullName evidence="3">4-diphosphocytidyl-2C-methyl-D-erythritol synthase</fullName>
    </alternativeName>
    <alternativeName>
        <fullName evidence="3">MEP cytidylyltransferase</fullName>
        <shortName evidence="3">MCT</shortName>
    </alternativeName>
</protein>
<keyword evidence="3" id="KW-0414">Isoprene biosynthesis</keyword>
<name>A0A7C2VBM0_9AQUI</name>
<feature type="site" description="Positions MEP for the nucleophilic attack" evidence="3">
    <location>
        <position position="138"/>
    </location>
</feature>
<dbReference type="InterPro" id="IPR029044">
    <property type="entry name" value="Nucleotide-diphossugar_trans"/>
</dbReference>
<dbReference type="NCBIfam" id="TIGR00453">
    <property type="entry name" value="ispD"/>
    <property type="match status" value="1"/>
</dbReference>
<dbReference type="AlphaFoldDB" id="A0A7C2VBM0"/>
<dbReference type="PANTHER" id="PTHR32125">
    <property type="entry name" value="2-C-METHYL-D-ERYTHRITOL 4-PHOSPHATE CYTIDYLYLTRANSFERASE, CHLOROPLASTIC"/>
    <property type="match status" value="1"/>
</dbReference>
<dbReference type="InterPro" id="IPR034683">
    <property type="entry name" value="IspD/TarI"/>
</dbReference>
<feature type="site" description="Positions MEP for the nucleophilic attack" evidence="3">
    <location>
        <position position="194"/>
    </location>
</feature>
<organism evidence="4">
    <name type="scientific">Hydrogenobacter sp</name>
    <dbReference type="NCBI Taxonomy" id="2152829"/>
    <lineage>
        <taxon>Bacteria</taxon>
        <taxon>Pseudomonadati</taxon>
        <taxon>Aquificota</taxon>
        <taxon>Aquificia</taxon>
        <taxon>Aquificales</taxon>
        <taxon>Aquificaceae</taxon>
        <taxon>Hydrogenobacter</taxon>
    </lineage>
</organism>
<comment type="similarity">
    <text evidence="3">Belongs to the IspD/TarI cytidylyltransferase family. IspD subfamily.</text>
</comment>
<dbReference type="EMBL" id="DSFP01000077">
    <property type="protein sequence ID" value="HEW46819.1"/>
    <property type="molecule type" value="Genomic_DNA"/>
</dbReference>
<evidence type="ECO:0000256" key="3">
    <source>
        <dbReference type="HAMAP-Rule" id="MF_00108"/>
    </source>
</evidence>
<sequence length="214" mass="24079">MISLILLSAGEGKRFGEKKQFRKFLGKPLFMHSLEKTLGKFDEIILVLPPEDMERWPLPQGVKKVQGGKERQDSVFNALLEANGEVVVIHDCARPFASLDLFFKVSNLGEYQGKIPAIPVRDTIKRVLHGIVVETVDRSNLWLSQTPQGFDRKVLLECHFKGRNEGFFATDDAMLLEHYGYKVGIVQGEATNIKITYQEDMVLAEAIGKILGYG</sequence>
<dbReference type="PANTHER" id="PTHR32125:SF4">
    <property type="entry name" value="2-C-METHYL-D-ERYTHRITOL 4-PHOSPHATE CYTIDYLYLTRANSFERASE, CHLOROPLASTIC"/>
    <property type="match status" value="1"/>
</dbReference>
<dbReference type="GO" id="GO:0050518">
    <property type="term" value="F:2-C-methyl-D-erythritol 4-phosphate cytidylyltransferase activity"/>
    <property type="evidence" value="ECO:0007669"/>
    <property type="project" value="UniProtKB-UniRule"/>
</dbReference>
<dbReference type="UniPathway" id="UPA00056">
    <property type="reaction ID" value="UER00093"/>
</dbReference>
<dbReference type="GO" id="GO:0019288">
    <property type="term" value="P:isopentenyl diphosphate biosynthetic process, methylerythritol 4-phosphate pathway"/>
    <property type="evidence" value="ECO:0007669"/>
    <property type="project" value="UniProtKB-UniRule"/>
</dbReference>
<dbReference type="CDD" id="cd02516">
    <property type="entry name" value="CDP-ME_synthetase"/>
    <property type="match status" value="1"/>
</dbReference>
<dbReference type="Gene3D" id="3.90.550.10">
    <property type="entry name" value="Spore Coat Polysaccharide Biosynthesis Protein SpsA, Chain A"/>
    <property type="match status" value="1"/>
</dbReference>
<feature type="site" description="Transition state stabilizer" evidence="3">
    <location>
        <position position="14"/>
    </location>
</feature>
<comment type="caution">
    <text evidence="4">The sequence shown here is derived from an EMBL/GenBank/DDBJ whole genome shotgun (WGS) entry which is preliminary data.</text>
</comment>
<evidence type="ECO:0000256" key="1">
    <source>
        <dbReference type="ARBA" id="ARBA00022679"/>
    </source>
</evidence>
<dbReference type="EC" id="2.7.7.60" evidence="3"/>
<feature type="site" description="Transition state stabilizer" evidence="3">
    <location>
        <position position="19"/>
    </location>
</feature>
<keyword evidence="2 3" id="KW-0548">Nucleotidyltransferase</keyword>
<dbReference type="FunFam" id="3.90.550.10:FF:000003">
    <property type="entry name" value="2-C-methyl-D-erythritol 4-phosphate cytidylyltransferase"/>
    <property type="match status" value="1"/>
</dbReference>
<dbReference type="InterPro" id="IPR050088">
    <property type="entry name" value="IspD/TarI_cytidylyltransf_bact"/>
</dbReference>
<evidence type="ECO:0000256" key="2">
    <source>
        <dbReference type="ARBA" id="ARBA00022695"/>
    </source>
</evidence>
<comment type="pathway">
    <text evidence="3">Isoprenoid biosynthesis; isopentenyl diphosphate biosynthesis via DXP pathway; isopentenyl diphosphate from 1-deoxy-D-xylulose 5-phosphate: step 2/6.</text>
</comment>
<reference evidence="4" key="1">
    <citation type="journal article" date="2020" name="mSystems">
        <title>Genome- and Community-Level Interaction Insights into Carbon Utilization and Element Cycling Functions of Hydrothermarchaeota in Hydrothermal Sediment.</title>
        <authorList>
            <person name="Zhou Z."/>
            <person name="Liu Y."/>
            <person name="Xu W."/>
            <person name="Pan J."/>
            <person name="Luo Z.H."/>
            <person name="Li M."/>
        </authorList>
    </citation>
    <scope>NUCLEOTIDE SEQUENCE [LARGE SCALE GENOMIC DNA]</scope>
    <source>
        <strain evidence="4">SpSt-132</strain>
    </source>
</reference>
<dbReference type="Pfam" id="PF01128">
    <property type="entry name" value="IspD"/>
    <property type="match status" value="1"/>
</dbReference>